<feature type="transmembrane region" description="Helical" evidence="1">
    <location>
        <begin position="145"/>
        <end position="167"/>
    </location>
</feature>
<dbReference type="eggNOG" id="ENOG502ZAF9">
    <property type="taxonomic scope" value="Bacteria"/>
</dbReference>
<keyword evidence="1" id="KW-0812">Transmembrane</keyword>
<sequence length="281" mass="32311">MIQAIIIYKKNKENIERFLLDNISNNVTNELTDKHLSSFFKTFKSLQMLYVTDDNYQQSKAKLIRDKKDTAPLPIDRIVTFEKRVIKGGKYVSSPYVSISTGRTIITVIKKIEKNYLVMDFDLIDLLEELNYVTHGTFFIKTNKFFYATIGYGLYLLSAILILYSILTFGSYLLYYDSTLIEATFKSIVSITLGLAIFDLGKNLLEHEVIYRQEAEKGNSSRVFIKFLISIIVAISIEGLIFIFKIILSKEYSDMTYAFYLIAGVSMFIISLSIFSKLSRS</sequence>
<gene>
    <name evidence="2" type="ORF">M947_01890</name>
</gene>
<feature type="transmembrane region" description="Helical" evidence="1">
    <location>
        <begin position="225"/>
        <end position="249"/>
    </location>
</feature>
<proteinExistence type="predicted"/>
<dbReference type="AlphaFoldDB" id="T0KUB5"/>
<dbReference type="RefSeq" id="WP_021286659.1">
    <property type="nucleotide sequence ID" value="NZ_AUPZ01000002.1"/>
</dbReference>
<organism evidence="2 3">
    <name type="scientific">Sulfurimonas hongkongensis</name>
    <dbReference type="NCBI Taxonomy" id="1172190"/>
    <lineage>
        <taxon>Bacteria</taxon>
        <taxon>Pseudomonadati</taxon>
        <taxon>Campylobacterota</taxon>
        <taxon>Epsilonproteobacteria</taxon>
        <taxon>Campylobacterales</taxon>
        <taxon>Sulfurimonadaceae</taxon>
        <taxon>Sulfurimonas</taxon>
    </lineage>
</organism>
<evidence type="ECO:0008006" key="4">
    <source>
        <dbReference type="Google" id="ProtNLM"/>
    </source>
</evidence>
<keyword evidence="1" id="KW-0472">Membrane</keyword>
<protein>
    <recommendedName>
        <fullName evidence="4">N-linked glycosylation glycosyltransferase PglG</fullName>
    </recommendedName>
</protein>
<feature type="transmembrane region" description="Helical" evidence="1">
    <location>
        <begin position="255"/>
        <end position="275"/>
    </location>
</feature>
<keyword evidence="3" id="KW-1185">Reference proteome</keyword>
<dbReference type="PATRIC" id="fig|1172190.3.peg.368"/>
<dbReference type="EMBL" id="AUPZ01000002">
    <property type="protein sequence ID" value="EQB40579.1"/>
    <property type="molecule type" value="Genomic_DNA"/>
</dbReference>
<evidence type="ECO:0000313" key="3">
    <source>
        <dbReference type="Proteomes" id="UP000015520"/>
    </source>
</evidence>
<reference evidence="2 3" key="1">
    <citation type="submission" date="2013-07" db="EMBL/GenBank/DDBJ databases">
        <title>Sulfurimonas hongkongensis AST-10 Genome Sequencing.</title>
        <authorList>
            <person name="Cai L."/>
            <person name="Zhang T."/>
        </authorList>
    </citation>
    <scope>NUCLEOTIDE SEQUENCE [LARGE SCALE GENOMIC DNA]</scope>
    <source>
        <strain evidence="2 3">AST-10</strain>
    </source>
</reference>
<comment type="caution">
    <text evidence="2">The sequence shown here is derived from an EMBL/GenBank/DDBJ whole genome shotgun (WGS) entry which is preliminary data.</text>
</comment>
<dbReference type="OrthoDB" id="5365321at2"/>
<dbReference type="Proteomes" id="UP000015520">
    <property type="component" value="Unassembled WGS sequence"/>
</dbReference>
<dbReference type="STRING" id="1172190.M947_01890"/>
<evidence type="ECO:0000313" key="2">
    <source>
        <dbReference type="EMBL" id="EQB40579.1"/>
    </source>
</evidence>
<evidence type="ECO:0000256" key="1">
    <source>
        <dbReference type="SAM" id="Phobius"/>
    </source>
</evidence>
<accession>T0KUB5</accession>
<name>T0KUB5_9BACT</name>
<keyword evidence="1" id="KW-1133">Transmembrane helix</keyword>